<dbReference type="InterPro" id="IPR011335">
    <property type="entry name" value="Restrct_endonuc-II-like"/>
</dbReference>
<dbReference type="PANTHER" id="PTHR34039">
    <property type="entry name" value="UPF0102 PROTEIN YRAN"/>
    <property type="match status" value="1"/>
</dbReference>
<dbReference type="Pfam" id="PF02021">
    <property type="entry name" value="UPF0102"/>
    <property type="match status" value="1"/>
</dbReference>
<comment type="similarity">
    <text evidence="1 2">Belongs to the UPF0102 family.</text>
</comment>
<dbReference type="InterPro" id="IPR011856">
    <property type="entry name" value="tRNA_endonuc-like_dom_sf"/>
</dbReference>
<keyword evidence="4" id="KW-1185">Reference proteome</keyword>
<evidence type="ECO:0000256" key="1">
    <source>
        <dbReference type="ARBA" id="ARBA00006738"/>
    </source>
</evidence>
<dbReference type="InterPro" id="IPR003509">
    <property type="entry name" value="UPF0102_YraN-like"/>
</dbReference>
<dbReference type="SUPFAM" id="SSF52980">
    <property type="entry name" value="Restriction endonuclease-like"/>
    <property type="match status" value="1"/>
</dbReference>
<evidence type="ECO:0000313" key="4">
    <source>
        <dbReference type="Proteomes" id="UP000007934"/>
    </source>
</evidence>
<reference evidence="3 4" key="1">
    <citation type="journal article" date="2011" name="Genome Biol. Evol.">
        <title>Comparative whole genome sequence analysis of the carcinogenic bacterial model pathogen Helicobacter felis.</title>
        <authorList>
            <person name="Arnold I.C."/>
            <person name="Zigova Z."/>
            <person name="Holden M."/>
            <person name="Lawley T.D."/>
            <person name="Rad R."/>
            <person name="Dougan G."/>
            <person name="Falkow S."/>
            <person name="Bentley S.D."/>
            <person name="Muller A."/>
        </authorList>
    </citation>
    <scope>NUCLEOTIDE SEQUENCE [LARGE SCALE GENOMIC DNA]</scope>
    <source>
        <strain evidence="4">ATCC 49179 / CCUG 28539 / NCTC 12436 / CS1</strain>
    </source>
</reference>
<dbReference type="HOGENOM" id="CLU_115353_3_2_7"/>
<dbReference type="OrthoDB" id="9794876at2"/>
<dbReference type="CDD" id="cd20736">
    <property type="entry name" value="PoNe_Nuclease"/>
    <property type="match status" value="1"/>
</dbReference>
<dbReference type="Proteomes" id="UP000007934">
    <property type="component" value="Chromosome"/>
</dbReference>
<dbReference type="HAMAP" id="MF_00048">
    <property type="entry name" value="UPF0102"/>
    <property type="match status" value="1"/>
</dbReference>
<dbReference type="STRING" id="936155.HFELIS_14760"/>
<dbReference type="PANTHER" id="PTHR34039:SF1">
    <property type="entry name" value="UPF0102 PROTEIN YRAN"/>
    <property type="match status" value="1"/>
</dbReference>
<dbReference type="GO" id="GO:0003676">
    <property type="term" value="F:nucleic acid binding"/>
    <property type="evidence" value="ECO:0007669"/>
    <property type="project" value="InterPro"/>
</dbReference>
<dbReference type="KEGG" id="hfe:HFELIS_14760"/>
<dbReference type="EMBL" id="FQ670179">
    <property type="protein sequence ID" value="CBY83560.1"/>
    <property type="molecule type" value="Genomic_DNA"/>
</dbReference>
<organism evidence="3 4">
    <name type="scientific">Helicobacter felis (strain ATCC 49179 / CCUG 28539 / NCTC 12436 / CS1)</name>
    <dbReference type="NCBI Taxonomy" id="936155"/>
    <lineage>
        <taxon>Bacteria</taxon>
        <taxon>Pseudomonadati</taxon>
        <taxon>Campylobacterota</taxon>
        <taxon>Epsilonproteobacteria</taxon>
        <taxon>Campylobacterales</taxon>
        <taxon>Helicobacteraceae</taxon>
        <taxon>Helicobacter</taxon>
    </lineage>
</organism>
<accession>E7AAP0</accession>
<dbReference type="eggNOG" id="COG0792">
    <property type="taxonomic scope" value="Bacteria"/>
</dbReference>
<protein>
    <recommendedName>
        <fullName evidence="2">UPF0102 protein Hfelis_14760</fullName>
    </recommendedName>
</protein>
<dbReference type="RefSeq" id="WP_013469923.1">
    <property type="nucleotide sequence ID" value="NC_014810.2"/>
</dbReference>
<gene>
    <name evidence="3" type="ordered locus">Hfelis_14760</name>
</gene>
<sequence length="116" mass="13146">MSRKKGFIAEDLACTYLKTRGCEIIGRNFSCSFGEIDIIARRGEVLHFIEVKQRCMGNPALAITPAKLEKLCKSMGMYLQQHPQYLSYPYCLDALLICGSLQNHTIEWIENLSVLS</sequence>
<proteinExistence type="inferred from homology"/>
<evidence type="ECO:0000313" key="3">
    <source>
        <dbReference type="EMBL" id="CBY83560.1"/>
    </source>
</evidence>
<dbReference type="AlphaFoldDB" id="E7AAP0"/>
<evidence type="ECO:0000256" key="2">
    <source>
        <dbReference type="HAMAP-Rule" id="MF_00048"/>
    </source>
</evidence>
<dbReference type="Gene3D" id="3.40.1350.10">
    <property type="match status" value="1"/>
</dbReference>
<name>E7AAP0_HELFC</name>
<dbReference type="GeneID" id="36133830"/>